<gene>
    <name evidence="2" type="ORF">UW57_C0003G0007</name>
</gene>
<reference evidence="2 3" key="1">
    <citation type="journal article" date="2015" name="Nature">
        <title>rRNA introns, odd ribosomes, and small enigmatic genomes across a large radiation of phyla.</title>
        <authorList>
            <person name="Brown C.T."/>
            <person name="Hug L.A."/>
            <person name="Thomas B.C."/>
            <person name="Sharon I."/>
            <person name="Castelle C.J."/>
            <person name="Singh A."/>
            <person name="Wilkins M.J."/>
            <person name="Williams K.H."/>
            <person name="Banfield J.F."/>
        </authorList>
    </citation>
    <scope>NUCLEOTIDE SEQUENCE [LARGE SCALE GENOMIC DNA]</scope>
</reference>
<name>A0A0G1IYE3_9BACT</name>
<evidence type="ECO:0000313" key="2">
    <source>
        <dbReference type="EMBL" id="KKT64013.1"/>
    </source>
</evidence>
<comment type="caution">
    <text evidence="2">The sequence shown here is derived from an EMBL/GenBank/DDBJ whole genome shotgun (WGS) entry which is preliminary data.</text>
</comment>
<dbReference type="AlphaFoldDB" id="A0A0G1IYE3"/>
<sequence length="51" mass="5667">MPSEKNCSLYISGTAEEVLDTAVKHAVSDHGHQDTPELREEIRKSLTDVND</sequence>
<proteinExistence type="predicted"/>
<protein>
    <recommendedName>
        <fullName evidence="4">DUF1059 domain-containing protein</fullName>
    </recommendedName>
</protein>
<evidence type="ECO:0008006" key="4">
    <source>
        <dbReference type="Google" id="ProtNLM"/>
    </source>
</evidence>
<organism evidence="2 3">
    <name type="scientific">Candidatus Giovannonibacteria bacterium GW2011_GWA1_44_29</name>
    <dbReference type="NCBI Taxonomy" id="1618646"/>
    <lineage>
        <taxon>Bacteria</taxon>
        <taxon>Candidatus Giovannoniibacteriota</taxon>
    </lineage>
</organism>
<dbReference type="STRING" id="1618646.UW57_C0003G0007"/>
<dbReference type="Pfam" id="PF06348">
    <property type="entry name" value="DUF1059"/>
    <property type="match status" value="1"/>
</dbReference>
<evidence type="ECO:0000313" key="3">
    <source>
        <dbReference type="Proteomes" id="UP000034652"/>
    </source>
</evidence>
<dbReference type="Proteomes" id="UP000034652">
    <property type="component" value="Unassembled WGS sequence"/>
</dbReference>
<accession>A0A0G1IYE3</accession>
<evidence type="ECO:0000256" key="1">
    <source>
        <dbReference type="SAM" id="MobiDB-lite"/>
    </source>
</evidence>
<dbReference type="InterPro" id="IPR009409">
    <property type="entry name" value="DUF1059"/>
</dbReference>
<dbReference type="EMBL" id="LCIV01000003">
    <property type="protein sequence ID" value="KKT64013.1"/>
    <property type="molecule type" value="Genomic_DNA"/>
</dbReference>
<feature type="region of interest" description="Disordered" evidence="1">
    <location>
        <begin position="26"/>
        <end position="51"/>
    </location>
</feature>